<evidence type="ECO:0000256" key="5">
    <source>
        <dbReference type="SAM" id="Phobius"/>
    </source>
</evidence>
<dbReference type="GeneID" id="19951874"/>
<dbReference type="VEuPathDB" id="FungiDB:SDRG_11147"/>
<dbReference type="eggNOG" id="KOG4177">
    <property type="taxonomic scope" value="Eukaryota"/>
</dbReference>
<dbReference type="PROSITE" id="PS50297">
    <property type="entry name" value="ANK_REP_REGION"/>
    <property type="match status" value="4"/>
</dbReference>
<feature type="repeat" description="ANK" evidence="3">
    <location>
        <begin position="610"/>
        <end position="642"/>
    </location>
</feature>
<evidence type="ECO:0000256" key="4">
    <source>
        <dbReference type="SAM" id="Coils"/>
    </source>
</evidence>
<feature type="repeat" description="ANK" evidence="3">
    <location>
        <begin position="201"/>
        <end position="239"/>
    </location>
</feature>
<evidence type="ECO:0000313" key="7">
    <source>
        <dbReference type="Proteomes" id="UP000030762"/>
    </source>
</evidence>
<dbReference type="EMBL" id="JH767170">
    <property type="protein sequence ID" value="EQC31224.1"/>
    <property type="molecule type" value="Genomic_DNA"/>
</dbReference>
<dbReference type="PROSITE" id="PS50088">
    <property type="entry name" value="ANK_REPEAT"/>
    <property type="match status" value="4"/>
</dbReference>
<feature type="repeat" description="ANK" evidence="3">
    <location>
        <begin position="643"/>
        <end position="675"/>
    </location>
</feature>
<dbReference type="OMA" id="YGARANQ"/>
<gene>
    <name evidence="6" type="ORF">SDRG_11147</name>
</gene>
<keyword evidence="5" id="KW-0472">Membrane</keyword>
<feature type="coiled-coil region" evidence="4">
    <location>
        <begin position="1400"/>
        <end position="1430"/>
    </location>
</feature>
<evidence type="ECO:0000313" key="6">
    <source>
        <dbReference type="EMBL" id="EQC31224.1"/>
    </source>
</evidence>
<feature type="transmembrane region" description="Helical" evidence="5">
    <location>
        <begin position="1097"/>
        <end position="1117"/>
    </location>
</feature>
<feature type="transmembrane region" description="Helical" evidence="5">
    <location>
        <begin position="958"/>
        <end position="976"/>
    </location>
</feature>
<feature type="transmembrane region" description="Helical" evidence="5">
    <location>
        <begin position="928"/>
        <end position="946"/>
    </location>
</feature>
<dbReference type="RefSeq" id="XP_008615397.1">
    <property type="nucleotide sequence ID" value="XM_008617175.1"/>
</dbReference>
<dbReference type="Gene3D" id="1.25.40.20">
    <property type="entry name" value="Ankyrin repeat-containing domain"/>
    <property type="match status" value="4"/>
</dbReference>
<reference evidence="6 7" key="1">
    <citation type="submission" date="2012-04" db="EMBL/GenBank/DDBJ databases">
        <title>The Genome Sequence of Saprolegnia declina VS20.</title>
        <authorList>
            <consortium name="The Broad Institute Genome Sequencing Platform"/>
            <person name="Russ C."/>
            <person name="Nusbaum C."/>
            <person name="Tyler B."/>
            <person name="van West P."/>
            <person name="Dieguez-Uribeondo J."/>
            <person name="de Bruijn I."/>
            <person name="Tripathy S."/>
            <person name="Jiang R."/>
            <person name="Young S.K."/>
            <person name="Zeng Q."/>
            <person name="Gargeya S."/>
            <person name="Fitzgerald M."/>
            <person name="Haas B."/>
            <person name="Abouelleil A."/>
            <person name="Alvarado L."/>
            <person name="Arachchi H.M."/>
            <person name="Berlin A."/>
            <person name="Chapman S.B."/>
            <person name="Goldberg J."/>
            <person name="Griggs A."/>
            <person name="Gujja S."/>
            <person name="Hansen M."/>
            <person name="Howarth C."/>
            <person name="Imamovic A."/>
            <person name="Larimer J."/>
            <person name="McCowen C."/>
            <person name="Montmayeur A."/>
            <person name="Murphy C."/>
            <person name="Neiman D."/>
            <person name="Pearson M."/>
            <person name="Priest M."/>
            <person name="Roberts A."/>
            <person name="Saif S."/>
            <person name="Shea T."/>
            <person name="Sisk P."/>
            <person name="Sykes S."/>
            <person name="Wortman J."/>
            <person name="Nusbaum C."/>
            <person name="Birren B."/>
        </authorList>
    </citation>
    <scope>NUCLEOTIDE SEQUENCE [LARGE SCALE GENOMIC DNA]</scope>
    <source>
        <strain evidence="6 7">VS20</strain>
    </source>
</reference>
<feature type="transmembrane region" description="Helical" evidence="5">
    <location>
        <begin position="867"/>
        <end position="890"/>
    </location>
</feature>
<dbReference type="InParanoid" id="T0Q054"/>
<keyword evidence="5" id="KW-1133">Transmembrane helix</keyword>
<evidence type="ECO:0000256" key="2">
    <source>
        <dbReference type="ARBA" id="ARBA00023043"/>
    </source>
</evidence>
<evidence type="ECO:0000256" key="1">
    <source>
        <dbReference type="ARBA" id="ARBA00022737"/>
    </source>
</evidence>
<dbReference type="Pfam" id="PF12796">
    <property type="entry name" value="Ank_2"/>
    <property type="match status" value="3"/>
</dbReference>
<feature type="repeat" description="ANK" evidence="3">
    <location>
        <begin position="494"/>
        <end position="526"/>
    </location>
</feature>
<feature type="transmembrane region" description="Helical" evidence="5">
    <location>
        <begin position="1022"/>
        <end position="1043"/>
    </location>
</feature>
<dbReference type="PANTHER" id="PTHR24123:SF33">
    <property type="entry name" value="PROTEIN HOS4"/>
    <property type="match status" value="1"/>
</dbReference>
<proteinExistence type="predicted"/>
<dbReference type="InterPro" id="IPR036770">
    <property type="entry name" value="Ankyrin_rpt-contain_sf"/>
</dbReference>
<evidence type="ECO:0000256" key="3">
    <source>
        <dbReference type="PROSITE-ProRule" id="PRU00023"/>
    </source>
</evidence>
<organism evidence="6 7">
    <name type="scientific">Saprolegnia diclina (strain VS20)</name>
    <dbReference type="NCBI Taxonomy" id="1156394"/>
    <lineage>
        <taxon>Eukaryota</taxon>
        <taxon>Sar</taxon>
        <taxon>Stramenopiles</taxon>
        <taxon>Oomycota</taxon>
        <taxon>Saprolegniomycetes</taxon>
        <taxon>Saprolegniales</taxon>
        <taxon>Saprolegniaceae</taxon>
        <taxon>Saprolegnia</taxon>
    </lineage>
</organism>
<name>T0Q054_SAPDV</name>
<feature type="transmembrane region" description="Helical" evidence="5">
    <location>
        <begin position="1063"/>
        <end position="1085"/>
    </location>
</feature>
<dbReference type="STRING" id="1156394.T0Q054"/>
<dbReference type="SUPFAM" id="SSF48403">
    <property type="entry name" value="Ankyrin repeat"/>
    <property type="match status" value="2"/>
</dbReference>
<sequence>MGARELARSELEHSDSVNDMLAETAFPGGMDDLATLVMLFGRNRFSAIRHRINDDDVDDDDLAATNKEGHTILSLAAKFGRVDLVRLVVENTRFSAIPDYEWAPIAAAVEHDRLPVVEYLFASVPGAKDATSPSTGDSLLHMAIQHFSHDVLRWLLEHCSTKTMINLRGETLLHLAVRLNNGAALNWLDASEWQVDAQTADGSTALHVAIEHHLENEDKLVSILQLLLSRNASVDIPNHAGVCPVDLASQSVRIRRLLRSEPIFRRDFALHCMVRNGNVAYVTGWLVEMKTTHPEPAAYAQAIATALGATDMDGRTMLMFAAMDFNARDGQAQLFELLLPLSDPASLQLRDHEGKTVVDYLVAAGVTCIENAENWSNTKLVQLVHAVCHRGQLPYPMRMTQGLQSGATPTQCPALCKWSHHSSKSTSLTKLAADGRWDELQQRLVATLDFPGINEVDLKGYAVLHHVCALGDKSTLKLLFHQTHLDLDLPTSKENKTALFLAADNGYHRIVRALLHAGANANVNYALHGAALAARRAAASASYKLIYDVWQVAQEYPLFHLVHVPNVDAVVKHLQHKQTAMHVAMLKPQQRKVLDELCNDAIDLDKQDVDGETALMVAARLGHKSNLEFLLGQDVDMDLCNHAGETALMLAALAGHLHIVHVLLAKLADMDVLNENGQNVVTVVENEIAIHSAAPTALSAQLASILTVLLKEAHTRENSAEYREKVAHRLVTLSTDDAFRTDGFAKALTCNATLVQVFLNDCVRVDRHEVQFTKLDAAYGARANQSALHAIVNLELPNAELTFTAKKACLEHVAFRRLLQIKWELFAQRKYVEQLLMHLLLLFTNTTSSLLIDDFDDSKAPSYAYRWYVFYGGIAAVVFVAVGCVVVQALRPRIFWRLARFVYDGSFVLDPSAKIPDLAAKKKLVRRLLVALTVTVTLAVITPMYAVATLRHKTLPTWFAPSNNLVLWATAFYFAVNEAREMRVGYRKYLASHTNKVQLVIYLLILTVMVPMKFGYLPSPFALEVMVGGLISLALWVLSLQFLEVVHSASFLLPMMADLFGDIWNFFIVFNVFQLGLTITFYQLFSKHEFDAEHHEFFTLQSSFITTFFVAFGQAPTSALEAFGDAEKVLYTCAAVLMMLHSAVVVIILLNTLIAMMNKTVDGGLEKAKTQALISYAQCILRIEEARGLDESETFELLHLSDATPAVVDEMSPLTTKPPPSDVWLNPIFTESISKVELGLSAEQNAALVQSATDRAAWATLLAAVDTTITEQLDFLQRGLVHVSHFTTMDVATALRAELALVESTRQQLLDIVDEARRSRGIYRTQVLEKMHARIKRRLGKLEDHMKRAADVSSEMAELDGHGECVMLYQLVQGTTIFDAVTPAAHAILTGVEALLDEKIHEEESAMEKVEQVMEKLNSILKRLDTLEREGSDDAEDSDKDET</sequence>
<protein>
    <submittedName>
        <fullName evidence="6">Uncharacterized protein</fullName>
    </submittedName>
</protein>
<keyword evidence="4" id="KW-0175">Coiled coil</keyword>
<dbReference type="Proteomes" id="UP000030762">
    <property type="component" value="Unassembled WGS sequence"/>
</dbReference>
<feature type="transmembrane region" description="Helical" evidence="5">
    <location>
        <begin position="997"/>
        <end position="1016"/>
    </location>
</feature>
<feature type="transmembrane region" description="Helical" evidence="5">
    <location>
        <begin position="1129"/>
        <end position="1150"/>
    </location>
</feature>
<dbReference type="SMART" id="SM00248">
    <property type="entry name" value="ANK"/>
    <property type="match status" value="11"/>
</dbReference>
<dbReference type="InterPro" id="IPR051165">
    <property type="entry name" value="Multifunctional_ANK_Repeat"/>
</dbReference>
<dbReference type="OrthoDB" id="10254686at2759"/>
<accession>T0Q054</accession>
<keyword evidence="5" id="KW-0812">Transmembrane</keyword>
<keyword evidence="2 3" id="KW-0040">ANK repeat</keyword>
<keyword evidence="1" id="KW-0677">Repeat</keyword>
<dbReference type="InterPro" id="IPR002110">
    <property type="entry name" value="Ankyrin_rpt"/>
</dbReference>
<keyword evidence="7" id="KW-1185">Reference proteome</keyword>
<dbReference type="PANTHER" id="PTHR24123">
    <property type="entry name" value="ANKYRIN REPEAT-CONTAINING"/>
    <property type="match status" value="1"/>
</dbReference>